<accession>A0AAP0KHL9</accession>
<gene>
    <name evidence="2" type="ORF">Syun_009689</name>
</gene>
<reference evidence="2 3" key="1">
    <citation type="submission" date="2024-01" db="EMBL/GenBank/DDBJ databases">
        <title>Genome assemblies of Stephania.</title>
        <authorList>
            <person name="Yang L."/>
        </authorList>
    </citation>
    <scope>NUCLEOTIDE SEQUENCE [LARGE SCALE GENOMIC DNA]</scope>
    <source>
        <strain evidence="2">YNDBR</strain>
        <tissue evidence="2">Leaf</tissue>
    </source>
</reference>
<name>A0AAP0KHL9_9MAGN</name>
<comment type="caution">
    <text evidence="2">The sequence shown here is derived from an EMBL/GenBank/DDBJ whole genome shotgun (WGS) entry which is preliminary data.</text>
</comment>
<dbReference type="Proteomes" id="UP001420932">
    <property type="component" value="Unassembled WGS sequence"/>
</dbReference>
<protein>
    <submittedName>
        <fullName evidence="2">Uncharacterized protein</fullName>
    </submittedName>
</protein>
<feature type="region of interest" description="Disordered" evidence="1">
    <location>
        <begin position="1"/>
        <end position="80"/>
    </location>
</feature>
<organism evidence="2 3">
    <name type="scientific">Stephania yunnanensis</name>
    <dbReference type="NCBI Taxonomy" id="152371"/>
    <lineage>
        <taxon>Eukaryota</taxon>
        <taxon>Viridiplantae</taxon>
        <taxon>Streptophyta</taxon>
        <taxon>Embryophyta</taxon>
        <taxon>Tracheophyta</taxon>
        <taxon>Spermatophyta</taxon>
        <taxon>Magnoliopsida</taxon>
        <taxon>Ranunculales</taxon>
        <taxon>Menispermaceae</taxon>
        <taxon>Menispermoideae</taxon>
        <taxon>Cissampelideae</taxon>
        <taxon>Stephania</taxon>
    </lineage>
</organism>
<feature type="compositionally biased region" description="Basic residues" evidence="1">
    <location>
        <begin position="57"/>
        <end position="71"/>
    </location>
</feature>
<evidence type="ECO:0000256" key="1">
    <source>
        <dbReference type="SAM" id="MobiDB-lite"/>
    </source>
</evidence>
<evidence type="ECO:0000313" key="3">
    <source>
        <dbReference type="Proteomes" id="UP001420932"/>
    </source>
</evidence>
<keyword evidence="3" id="KW-1185">Reference proteome</keyword>
<sequence>MVAVKRIEAPTKVHSADDAERSNADGDSWCSGEPARKSTPKGARGCADEQQQLGVVARRREHARRTSRSLTRHTSDGQQDVAPMTRWIACKEDRMCRSWLNLCPLKGSWS</sequence>
<proteinExistence type="predicted"/>
<evidence type="ECO:0000313" key="2">
    <source>
        <dbReference type="EMBL" id="KAK9151380.1"/>
    </source>
</evidence>
<dbReference type="AlphaFoldDB" id="A0AAP0KHL9"/>
<dbReference type="EMBL" id="JBBNAF010000004">
    <property type="protein sequence ID" value="KAK9151380.1"/>
    <property type="molecule type" value="Genomic_DNA"/>
</dbReference>
<feature type="compositionally biased region" description="Basic and acidic residues" evidence="1">
    <location>
        <begin position="1"/>
        <end position="24"/>
    </location>
</feature>